<evidence type="ECO:0000313" key="2">
    <source>
        <dbReference type="Proteomes" id="UP000509302"/>
    </source>
</evidence>
<dbReference type="AlphaFoldDB" id="A0A7H9ATP1"/>
<proteinExistence type="predicted"/>
<accession>A0A7H9ATP1</accession>
<protein>
    <submittedName>
        <fullName evidence="1">DUF4138 domain-containing protein</fullName>
    </submittedName>
</protein>
<dbReference type="InterPro" id="IPR022298">
    <property type="entry name" value="Conjug_transposon_TraN"/>
</dbReference>
<reference evidence="1 2" key="1">
    <citation type="journal article" date="2006" name="Int. J. Syst. Evol. Microbiol.">
        <title>Costertonia aggregata gen. nov., sp. nov., a mesophilic marine bacterium of the family Flavobacteriaceae, isolated from a mature biofilm.</title>
        <authorList>
            <person name="Kwon K.K."/>
            <person name="Lee Y.K."/>
            <person name="Lee H.K."/>
        </authorList>
    </citation>
    <scope>NUCLEOTIDE SEQUENCE [LARGE SCALE GENOMIC DNA]</scope>
    <source>
        <strain evidence="1 2">KCCM 42265</strain>
    </source>
</reference>
<dbReference type="Pfam" id="PF13595">
    <property type="entry name" value="DUF4138"/>
    <property type="match status" value="1"/>
</dbReference>
<name>A0A7H9ATP1_9FLAO</name>
<sequence length="325" mass="37411">MRFRFIILLFALLYFVDIGACQLSNEPIHVTANSNVTITFFFPSPIIKLVKPSDNFIFKYKANSTMGTLTARKGPPSNLTVITENGNIYSFTLTYETEVANFTFILSEDQAIGTIPLSAIEKITGKTYTDVKERLPDNKVRDTSYRQTSLPNNTNYSEVKIEAFRSSAKSTKIQDKTKMDKGLYDVNKKDYYGIFCENNYVQPPKIKDASNTVNLIKVQLNNILKDRSELYFVLEIKNNSEIDYKVKRLRFFVKSRKNNSKLEIEQLYLYNLFKTISAHSKNNLVFVSKKFQLAADQKVYVLLEEEDGQRSVLLPLDIVDEINRI</sequence>
<dbReference type="EMBL" id="CP058595">
    <property type="protein sequence ID" value="QLG46838.1"/>
    <property type="molecule type" value="Genomic_DNA"/>
</dbReference>
<dbReference type="KEGG" id="cagg:HYG79_16260"/>
<evidence type="ECO:0000313" key="1">
    <source>
        <dbReference type="EMBL" id="QLG46838.1"/>
    </source>
</evidence>
<organism evidence="1 2">
    <name type="scientific">Costertonia aggregata</name>
    <dbReference type="NCBI Taxonomy" id="343403"/>
    <lineage>
        <taxon>Bacteria</taxon>
        <taxon>Pseudomonadati</taxon>
        <taxon>Bacteroidota</taxon>
        <taxon>Flavobacteriia</taxon>
        <taxon>Flavobacteriales</taxon>
        <taxon>Flavobacteriaceae</taxon>
        <taxon>Costertonia</taxon>
    </lineage>
</organism>
<dbReference type="Proteomes" id="UP000509302">
    <property type="component" value="Chromosome"/>
</dbReference>
<keyword evidence="2" id="KW-1185">Reference proteome</keyword>
<gene>
    <name evidence="1" type="ORF">HYG79_16260</name>
</gene>